<dbReference type="InterPro" id="IPR009856">
    <property type="entry name" value="Lir1"/>
</dbReference>
<dbReference type="GeneID" id="130729779"/>
<name>I3TAS9_LOTJA</name>
<dbReference type="Pfam" id="PF07207">
    <property type="entry name" value="Lir1"/>
    <property type="match status" value="1"/>
</dbReference>
<sequence>MQTALTSAATPNVVPLTPSKSVSHLTSFPAKLTGSLAPPRFTAIKVATVNYDTSTVDYTSAFSVFPVEACETIGGDACLAEMYPEVKLKPEARNNTPRDASENVEREYLEYNDPKTVFQAEACDDLGGIFCELEYQKGVY</sequence>
<reference evidence="1" key="1">
    <citation type="submission" date="2012-05" db="EMBL/GenBank/DDBJ databases">
        <authorList>
            <person name="Krishnakumar V."/>
            <person name="Cheung F."/>
            <person name="Xiao Y."/>
            <person name="Chan A."/>
            <person name="Moskal W.A."/>
            <person name="Town C.D."/>
        </authorList>
    </citation>
    <scope>NUCLEOTIDE SEQUENCE</scope>
</reference>
<dbReference type="EMBL" id="BT149827">
    <property type="protein sequence ID" value="AFK49621.1"/>
    <property type="molecule type" value="mRNA"/>
</dbReference>
<dbReference type="GO" id="GO:0009507">
    <property type="term" value="C:chloroplast"/>
    <property type="evidence" value="ECO:0007669"/>
    <property type="project" value="InterPro"/>
</dbReference>
<dbReference type="OrthoDB" id="2011897at2759"/>
<dbReference type="RefSeq" id="XP_057437598.1">
    <property type="nucleotide sequence ID" value="XM_057581615.1"/>
</dbReference>
<dbReference type="PANTHER" id="PTHR36762">
    <property type="entry name" value="LIGHT-REGULATED PROTEIN 1, CHLOROPLASTIC"/>
    <property type="match status" value="1"/>
</dbReference>
<organism evidence="1">
    <name type="scientific">Lotus japonicus</name>
    <name type="common">Lotus corniculatus var. japonicus</name>
    <dbReference type="NCBI Taxonomy" id="34305"/>
    <lineage>
        <taxon>Eukaryota</taxon>
        <taxon>Viridiplantae</taxon>
        <taxon>Streptophyta</taxon>
        <taxon>Embryophyta</taxon>
        <taxon>Tracheophyta</taxon>
        <taxon>Spermatophyta</taxon>
        <taxon>Magnoliopsida</taxon>
        <taxon>eudicotyledons</taxon>
        <taxon>Gunneridae</taxon>
        <taxon>Pentapetalae</taxon>
        <taxon>rosids</taxon>
        <taxon>fabids</taxon>
        <taxon>Fabales</taxon>
        <taxon>Fabaceae</taxon>
        <taxon>Papilionoideae</taxon>
        <taxon>50 kb inversion clade</taxon>
        <taxon>NPAAA clade</taxon>
        <taxon>Hologalegina</taxon>
        <taxon>robinioid clade</taxon>
        <taxon>Loteae</taxon>
        <taxon>Lotus</taxon>
    </lineage>
</organism>
<dbReference type="PANTHER" id="PTHR36762:SF2">
    <property type="entry name" value="LIGHT-REGULATED PROTEIN 1, CHLOROPLASTIC"/>
    <property type="match status" value="1"/>
</dbReference>
<evidence type="ECO:0000313" key="1">
    <source>
        <dbReference type="EMBL" id="AFK49621.1"/>
    </source>
</evidence>
<dbReference type="AlphaFoldDB" id="I3TAS9"/>
<proteinExistence type="evidence at transcript level"/>
<evidence type="ECO:0008006" key="2">
    <source>
        <dbReference type="Google" id="ProtNLM"/>
    </source>
</evidence>
<protein>
    <recommendedName>
        <fullName evidence="2">Light regulated Lir1</fullName>
    </recommendedName>
</protein>
<accession>I3TAS9</accession>
<dbReference type="KEGG" id="lja:130729779"/>